<sequence>MAERSPLARIWIGRASYLAIAVVLMFLHLLPLDTVPRRWAPPDWLLIVTFAWVARRPDYVPVLLIALVMLLSDLLFHRPPGLWTGIVLICAEGLRRRSADLRAVPFPLEWLTIALVICAAVLANRFLLAVSVTPQAPLSLAMVEMVVTILAYPIVTWLSYLAFGVTRPAPGAVDALGHRI</sequence>
<evidence type="ECO:0000256" key="1">
    <source>
        <dbReference type="SAM" id="Phobius"/>
    </source>
</evidence>
<dbReference type="OrthoDB" id="7629477at2"/>
<protein>
    <submittedName>
        <fullName evidence="2">Membrane protein, putative</fullName>
    </submittedName>
</protein>
<keyword evidence="1" id="KW-1133">Transmembrane helix</keyword>
<feature type="transmembrane region" description="Helical" evidence="1">
    <location>
        <begin position="12"/>
        <end position="30"/>
    </location>
</feature>
<gene>
    <name evidence="2" type="ORF">OG2516_13349</name>
</gene>
<organism evidence="2 3">
    <name type="scientific">Oceanicola granulosus (strain ATCC BAA-861 / DSM 15982 / KCTC 12143 / HTCC2516)</name>
    <dbReference type="NCBI Taxonomy" id="314256"/>
    <lineage>
        <taxon>Bacteria</taxon>
        <taxon>Pseudomonadati</taxon>
        <taxon>Pseudomonadota</taxon>
        <taxon>Alphaproteobacteria</taxon>
        <taxon>Rhodobacterales</taxon>
        <taxon>Roseobacteraceae</taxon>
        <taxon>Oceanicola</taxon>
    </lineage>
</organism>
<accession>Q2CGZ8</accession>
<reference evidence="2 3" key="1">
    <citation type="journal article" date="2010" name="J. Bacteriol.">
        <title>Genome sequences of Oceanicola granulosus HTCC2516(T) and Oceanicola batsensis HTCC2597(TDelta).</title>
        <authorList>
            <person name="Thrash J.C."/>
            <person name="Cho J.C."/>
            <person name="Vergin K.L."/>
            <person name="Giovannoni S.J."/>
        </authorList>
    </citation>
    <scope>NUCLEOTIDE SEQUENCE [LARGE SCALE GENOMIC DNA]</scope>
    <source>
        <strain evidence="3">ATCC BAA-861 / DSM 15982 / KCTC 12143 / HTCC2516</strain>
    </source>
</reference>
<dbReference type="EMBL" id="AAOT01000007">
    <property type="protein sequence ID" value="EAR52013.1"/>
    <property type="molecule type" value="Genomic_DNA"/>
</dbReference>
<feature type="transmembrane region" description="Helical" evidence="1">
    <location>
        <begin position="140"/>
        <end position="163"/>
    </location>
</feature>
<keyword evidence="1" id="KW-0812">Transmembrane</keyword>
<proteinExistence type="predicted"/>
<dbReference type="RefSeq" id="WP_007256121.1">
    <property type="nucleotide sequence ID" value="NZ_CH724108.1"/>
</dbReference>
<dbReference type="HOGENOM" id="CLU_128751_0_0_5"/>
<feature type="transmembrane region" description="Helical" evidence="1">
    <location>
        <begin position="59"/>
        <end position="76"/>
    </location>
</feature>
<evidence type="ECO:0000313" key="3">
    <source>
        <dbReference type="Proteomes" id="UP000003635"/>
    </source>
</evidence>
<evidence type="ECO:0000313" key="2">
    <source>
        <dbReference type="EMBL" id="EAR52013.1"/>
    </source>
</evidence>
<dbReference type="AlphaFoldDB" id="Q2CGZ8"/>
<dbReference type="Proteomes" id="UP000003635">
    <property type="component" value="Unassembled WGS sequence"/>
</dbReference>
<keyword evidence="1" id="KW-0472">Membrane</keyword>
<name>Q2CGZ8_OCEGH</name>
<feature type="transmembrane region" description="Helical" evidence="1">
    <location>
        <begin position="106"/>
        <end position="128"/>
    </location>
</feature>
<dbReference type="STRING" id="314256.OG2516_13349"/>
<keyword evidence="3" id="KW-1185">Reference proteome</keyword>
<dbReference type="eggNOG" id="ENOG5032RJQ">
    <property type="taxonomic scope" value="Bacteria"/>
</dbReference>
<comment type="caution">
    <text evidence="2">The sequence shown here is derived from an EMBL/GenBank/DDBJ whole genome shotgun (WGS) entry which is preliminary data.</text>
</comment>